<dbReference type="InterPro" id="IPR001789">
    <property type="entry name" value="Sig_transdc_resp-reg_receiver"/>
</dbReference>
<evidence type="ECO:0000313" key="4">
    <source>
        <dbReference type="EMBL" id="AUB81430.1"/>
    </source>
</evidence>
<dbReference type="PANTHER" id="PTHR45228">
    <property type="entry name" value="CYCLIC DI-GMP PHOSPHODIESTERASE TM_0186-RELATED"/>
    <property type="match status" value="1"/>
</dbReference>
<organism evidence="4 5">
    <name type="scientific">Candidatus Thiodictyon syntrophicum</name>
    <dbReference type="NCBI Taxonomy" id="1166950"/>
    <lineage>
        <taxon>Bacteria</taxon>
        <taxon>Pseudomonadati</taxon>
        <taxon>Pseudomonadota</taxon>
        <taxon>Gammaproteobacteria</taxon>
        <taxon>Chromatiales</taxon>
        <taxon>Chromatiaceae</taxon>
        <taxon>Thiodictyon</taxon>
    </lineage>
</organism>
<sequence length="412" mass="45017">MSLTPDVRSTVLVVDDTPENLLVLGEILQPEFRVRVANGGVRALVVAHTKPCPDLILLDVMMPGLDGFAVLERLRGDPVTAEVPVIFVTALDAVQDEERGLALGAVDYITKPVRAAIVRARVRTHLLLKHARDALALRNDALEAEVARRVREGQIAQDVSIRALASLAETRDPETGNHLRRTQAYVQCLAQRLKDHPRFRTALSPRGVRMIVQAAPLHDIGKVGIPDHILLKHGRLTGAEYAVMQTHSRIGSDAIDDAMRGAMSETEYAALREHCRLGHAALAAALAGPGAAADPGPLEFLLIAQEIARSHHECWDGSGYPDGLQGDDIPVAARLMALADVFDALVFRRVYKPAMAVDAAIEEIRVHRGTHFDPDVVDAFLADQGRFRAIAGRYAEDERHRMAALGVYRDRV</sequence>
<feature type="domain" description="HD-GYP" evidence="3">
    <location>
        <begin position="153"/>
        <end position="396"/>
    </location>
</feature>
<dbReference type="Pfam" id="PF13487">
    <property type="entry name" value="HD_5"/>
    <property type="match status" value="1"/>
</dbReference>
<feature type="domain" description="Response regulatory" evidence="2">
    <location>
        <begin position="10"/>
        <end position="126"/>
    </location>
</feature>
<dbReference type="KEGG" id="tsy:THSYN_11010"/>
<dbReference type="SMART" id="SM00448">
    <property type="entry name" value="REC"/>
    <property type="match status" value="1"/>
</dbReference>
<dbReference type="PROSITE" id="PS50110">
    <property type="entry name" value="RESPONSE_REGULATORY"/>
    <property type="match status" value="1"/>
</dbReference>
<dbReference type="PROSITE" id="PS51832">
    <property type="entry name" value="HD_GYP"/>
    <property type="match status" value="1"/>
</dbReference>
<dbReference type="CDD" id="cd00077">
    <property type="entry name" value="HDc"/>
    <property type="match status" value="1"/>
</dbReference>
<accession>A0A2K8U761</accession>
<dbReference type="InterPro" id="IPR037522">
    <property type="entry name" value="HD_GYP_dom"/>
</dbReference>
<dbReference type="Pfam" id="PF00072">
    <property type="entry name" value="Response_reg"/>
    <property type="match status" value="1"/>
</dbReference>
<reference evidence="4 5" key="1">
    <citation type="submission" date="2017-03" db="EMBL/GenBank/DDBJ databases">
        <title>Complete genome sequence of Candidatus 'Thiodictyon syntrophicum' sp. nov. strain Cad16T, a photolithoautotroph purple sulfur bacterium isolated from an alpine meromictic lake.</title>
        <authorList>
            <person name="Luedin S.M."/>
            <person name="Pothier J.F."/>
            <person name="Danza F."/>
            <person name="Storelli N."/>
            <person name="Wittwer M."/>
            <person name="Tonolla M."/>
        </authorList>
    </citation>
    <scope>NUCLEOTIDE SEQUENCE [LARGE SCALE GENOMIC DNA]</scope>
    <source>
        <strain evidence="4 5">Cad16T</strain>
    </source>
</reference>
<dbReference type="AlphaFoldDB" id="A0A2K8U761"/>
<dbReference type="GO" id="GO:0000160">
    <property type="term" value="P:phosphorelay signal transduction system"/>
    <property type="evidence" value="ECO:0007669"/>
    <property type="project" value="InterPro"/>
</dbReference>
<keyword evidence="1" id="KW-0597">Phosphoprotein</keyword>
<name>A0A2K8U761_9GAMM</name>
<dbReference type="InterPro" id="IPR052020">
    <property type="entry name" value="Cyclic_di-GMP/3'3'-cGAMP_PDE"/>
</dbReference>
<dbReference type="Gene3D" id="1.10.3210.10">
    <property type="entry name" value="Hypothetical protein af1432"/>
    <property type="match status" value="2"/>
</dbReference>
<keyword evidence="5" id="KW-1185">Reference proteome</keyword>
<gene>
    <name evidence="4" type="ORF">THSYN_11010</name>
</gene>
<evidence type="ECO:0000256" key="1">
    <source>
        <dbReference type="PROSITE-ProRule" id="PRU00169"/>
    </source>
</evidence>
<dbReference type="InterPro" id="IPR011006">
    <property type="entry name" value="CheY-like_superfamily"/>
</dbReference>
<dbReference type="SUPFAM" id="SSF109604">
    <property type="entry name" value="HD-domain/PDEase-like"/>
    <property type="match status" value="1"/>
</dbReference>
<proteinExistence type="predicted"/>
<feature type="modified residue" description="4-aspartylphosphate" evidence="1">
    <location>
        <position position="59"/>
    </location>
</feature>
<evidence type="ECO:0000313" key="5">
    <source>
        <dbReference type="Proteomes" id="UP000232638"/>
    </source>
</evidence>
<dbReference type="OrthoDB" id="9802066at2"/>
<dbReference type="PANTHER" id="PTHR45228:SF5">
    <property type="entry name" value="CYCLIC DI-GMP PHOSPHODIESTERASE VC_1348-RELATED"/>
    <property type="match status" value="1"/>
</dbReference>
<dbReference type="EMBL" id="CP020370">
    <property type="protein sequence ID" value="AUB81430.1"/>
    <property type="molecule type" value="Genomic_DNA"/>
</dbReference>
<dbReference type="SUPFAM" id="SSF52172">
    <property type="entry name" value="CheY-like"/>
    <property type="match status" value="1"/>
</dbReference>
<dbReference type="Gene3D" id="3.40.50.2300">
    <property type="match status" value="1"/>
</dbReference>
<evidence type="ECO:0000259" key="3">
    <source>
        <dbReference type="PROSITE" id="PS51832"/>
    </source>
</evidence>
<protein>
    <submittedName>
        <fullName evidence="4">Two-component system response regulator</fullName>
    </submittedName>
</protein>
<dbReference type="InterPro" id="IPR003607">
    <property type="entry name" value="HD/PDEase_dom"/>
</dbReference>
<dbReference type="RefSeq" id="WP_100919202.1">
    <property type="nucleotide sequence ID" value="NZ_CP020370.1"/>
</dbReference>
<evidence type="ECO:0000259" key="2">
    <source>
        <dbReference type="PROSITE" id="PS50110"/>
    </source>
</evidence>
<dbReference type="SMART" id="SM00471">
    <property type="entry name" value="HDc"/>
    <property type="match status" value="1"/>
</dbReference>
<dbReference type="Proteomes" id="UP000232638">
    <property type="component" value="Chromosome"/>
</dbReference>
<dbReference type="GO" id="GO:0008081">
    <property type="term" value="F:phosphoric diester hydrolase activity"/>
    <property type="evidence" value="ECO:0007669"/>
    <property type="project" value="UniProtKB-ARBA"/>
</dbReference>